<keyword evidence="2" id="KW-1185">Reference proteome</keyword>
<organism evidence="1 2">
    <name type="scientific">Ancylostoma ceylanicum</name>
    <dbReference type="NCBI Taxonomy" id="53326"/>
    <lineage>
        <taxon>Eukaryota</taxon>
        <taxon>Metazoa</taxon>
        <taxon>Ecdysozoa</taxon>
        <taxon>Nematoda</taxon>
        <taxon>Chromadorea</taxon>
        <taxon>Rhabditida</taxon>
        <taxon>Rhabditina</taxon>
        <taxon>Rhabditomorpha</taxon>
        <taxon>Strongyloidea</taxon>
        <taxon>Ancylostomatidae</taxon>
        <taxon>Ancylostomatinae</taxon>
        <taxon>Ancylostoma</taxon>
    </lineage>
</organism>
<dbReference type="AlphaFoldDB" id="A0A016S0D4"/>
<dbReference type="Proteomes" id="UP000024635">
    <property type="component" value="Unassembled WGS sequence"/>
</dbReference>
<comment type="caution">
    <text evidence="1">The sequence shown here is derived from an EMBL/GenBank/DDBJ whole genome shotgun (WGS) entry which is preliminary data.</text>
</comment>
<evidence type="ECO:0000313" key="1">
    <source>
        <dbReference type="EMBL" id="EYB83729.1"/>
    </source>
</evidence>
<reference evidence="2" key="1">
    <citation type="journal article" date="2015" name="Nat. Genet.">
        <title>The genome and transcriptome of the zoonotic hookworm Ancylostoma ceylanicum identify infection-specific gene families.</title>
        <authorList>
            <person name="Schwarz E.M."/>
            <person name="Hu Y."/>
            <person name="Antoshechkin I."/>
            <person name="Miller M.M."/>
            <person name="Sternberg P.W."/>
            <person name="Aroian R.V."/>
        </authorList>
    </citation>
    <scope>NUCLEOTIDE SEQUENCE</scope>
    <source>
        <strain evidence="2">HY135</strain>
    </source>
</reference>
<name>A0A016S0D4_9BILA</name>
<protein>
    <submittedName>
        <fullName evidence="1">Uncharacterized protein</fullName>
    </submittedName>
</protein>
<accession>A0A016S0D4</accession>
<gene>
    <name evidence="1" type="primary">Acey_s0330.g2694</name>
    <name evidence="1" type="ORF">Y032_0330g2694</name>
</gene>
<sequence length="105" mass="11937">MPKTTFSESSNANLRKEIVQCWRSAGVPRCTTYAVRQAIWRCRCWALPALMFARFLKKTDTLTKMVENIQENFNIGEIRLTTTALSCSAAPHKWWGVADQTVGIL</sequence>
<proteinExistence type="predicted"/>
<evidence type="ECO:0000313" key="2">
    <source>
        <dbReference type="Proteomes" id="UP000024635"/>
    </source>
</evidence>
<dbReference type="EMBL" id="JARK01001666">
    <property type="protein sequence ID" value="EYB83729.1"/>
    <property type="molecule type" value="Genomic_DNA"/>
</dbReference>